<dbReference type="SMART" id="SM00320">
    <property type="entry name" value="WD40"/>
    <property type="match status" value="3"/>
</dbReference>
<dbReference type="PANTHER" id="PTHR44411">
    <property type="entry name" value="THO COMPLEX SUBUNIT 6 HOMOLOG"/>
    <property type="match status" value="1"/>
</dbReference>
<dbReference type="Pfam" id="PF00400">
    <property type="entry name" value="WD40"/>
    <property type="match status" value="2"/>
</dbReference>
<dbReference type="Proteomes" id="UP000189705">
    <property type="component" value="Unplaced"/>
</dbReference>
<dbReference type="GO" id="GO:0000347">
    <property type="term" value="C:THO complex"/>
    <property type="evidence" value="ECO:0007669"/>
    <property type="project" value="TreeGrafter"/>
</dbReference>
<dbReference type="GO" id="GO:0006406">
    <property type="term" value="P:mRNA export from nucleus"/>
    <property type="evidence" value="ECO:0007669"/>
    <property type="project" value="TreeGrafter"/>
</dbReference>
<dbReference type="GO" id="GO:0000346">
    <property type="term" value="C:transcription export complex"/>
    <property type="evidence" value="ECO:0007669"/>
    <property type="project" value="TreeGrafter"/>
</dbReference>
<dbReference type="InterPro" id="IPR015943">
    <property type="entry name" value="WD40/YVTN_repeat-like_dom_sf"/>
</dbReference>
<dbReference type="InterPro" id="IPR001680">
    <property type="entry name" value="WD40_rpt"/>
</dbReference>
<proteinExistence type="inferred from homology"/>
<dbReference type="RefSeq" id="XP_006037606.1">
    <property type="nucleotide sequence ID" value="XM_006037544.2"/>
</dbReference>
<evidence type="ECO:0000256" key="3">
    <source>
        <dbReference type="PROSITE-ProRule" id="PRU00221"/>
    </source>
</evidence>
<gene>
    <name evidence="5" type="primary">THOC6</name>
</gene>
<organism evidence="4 5">
    <name type="scientific">Alligator sinensis</name>
    <name type="common">Chinese alligator</name>
    <dbReference type="NCBI Taxonomy" id="38654"/>
    <lineage>
        <taxon>Eukaryota</taxon>
        <taxon>Metazoa</taxon>
        <taxon>Chordata</taxon>
        <taxon>Craniata</taxon>
        <taxon>Vertebrata</taxon>
        <taxon>Euteleostomi</taxon>
        <taxon>Archelosauria</taxon>
        <taxon>Archosauria</taxon>
        <taxon>Crocodylia</taxon>
        <taxon>Alligatoridae</taxon>
        <taxon>Alligatorinae</taxon>
        <taxon>Alligator</taxon>
    </lineage>
</organism>
<dbReference type="InParanoid" id="A0A1U7SH14"/>
<dbReference type="GeneID" id="102368095"/>
<evidence type="ECO:0000313" key="5">
    <source>
        <dbReference type="RefSeq" id="XP_006037606.1"/>
    </source>
</evidence>
<reference evidence="5" key="1">
    <citation type="submission" date="2025-08" db="UniProtKB">
        <authorList>
            <consortium name="RefSeq"/>
        </authorList>
    </citation>
    <scope>IDENTIFICATION</scope>
</reference>
<keyword evidence="4" id="KW-1185">Reference proteome</keyword>
<evidence type="ECO:0000313" key="4">
    <source>
        <dbReference type="Proteomes" id="UP000189705"/>
    </source>
</evidence>
<sequence>MAPQEMDVQRALELLHMSVFSQSVSPCGKYLAAGNSYGEIGIFSLSAALSAEAKEESKKPVVCFTAHNGPVYALTSTDRQLLSASDGELKAWNWAEIVKKGCKEAWSRRPPYRSSLEVPEINSLQLNLKDNSLLLAGGDCTVHAMDLETGVFTHALRGHTDYIHCLALRDQFHECLSGSEDGSVRHWDLRTGGQVQAIEVHKYEECSRPQYGKWIRCLATDSDWMVCGGGPALTLWHLRSVTPTTVFPLAPAQHHAMFYQDLILCAGQGPTIYHLQLSGDVRAQIPCSPRALHSLCLNQRSPEHKVLTAAGSSHKIDVFTNFGYRAFSLAFA</sequence>
<dbReference type="Gene3D" id="2.130.10.10">
    <property type="entry name" value="YVTN repeat-like/Quinoprotein amine dehydrogenase"/>
    <property type="match status" value="1"/>
</dbReference>
<keyword evidence="2 3" id="KW-0853">WD repeat</keyword>
<dbReference type="CTD" id="79228"/>
<dbReference type="STRING" id="38654.A0A1U7SH14"/>
<dbReference type="PROSITE" id="PS50082">
    <property type="entry name" value="WD_REPEATS_2"/>
    <property type="match status" value="1"/>
</dbReference>
<accession>A0A1U7SH14</accession>
<comment type="similarity">
    <text evidence="1">Belongs to the WD repeat THOC6 family.</text>
</comment>
<dbReference type="SUPFAM" id="SSF50978">
    <property type="entry name" value="WD40 repeat-like"/>
    <property type="match status" value="1"/>
</dbReference>
<protein>
    <submittedName>
        <fullName evidence="5">THO complex subunit 6 homolog isoform X1</fullName>
    </submittedName>
</protein>
<dbReference type="KEGG" id="asn:102368095"/>
<dbReference type="AlphaFoldDB" id="A0A1U7SH14"/>
<feature type="repeat" description="WD" evidence="3">
    <location>
        <begin position="156"/>
        <end position="197"/>
    </location>
</feature>
<dbReference type="eggNOG" id="KOG0649">
    <property type="taxonomic scope" value="Eukaryota"/>
</dbReference>
<name>A0A1U7SH14_ALLSI</name>
<dbReference type="InterPro" id="IPR036322">
    <property type="entry name" value="WD40_repeat_dom_sf"/>
</dbReference>
<dbReference type="PANTHER" id="PTHR44411:SF1">
    <property type="entry name" value="THO COMPLEX SUBUNIT 6 HOMOLOG"/>
    <property type="match status" value="1"/>
</dbReference>
<evidence type="ECO:0000256" key="2">
    <source>
        <dbReference type="ARBA" id="ARBA00022574"/>
    </source>
</evidence>
<dbReference type="InterPro" id="IPR042626">
    <property type="entry name" value="THOC6"/>
</dbReference>
<evidence type="ECO:0000256" key="1">
    <source>
        <dbReference type="ARBA" id="ARBA00009728"/>
    </source>
</evidence>
<dbReference type="OrthoDB" id="273067at2759"/>
<dbReference type="PROSITE" id="PS50294">
    <property type="entry name" value="WD_REPEATS_REGION"/>
    <property type="match status" value="1"/>
</dbReference>